<dbReference type="EMBL" id="JBBUTH010000010">
    <property type="protein sequence ID" value="MEK8052843.1"/>
    <property type="molecule type" value="Genomic_DNA"/>
</dbReference>
<dbReference type="EC" id="7.3.2.7" evidence="3"/>
<accession>A0ABU9CLZ3</accession>
<feature type="domain" description="ArsA/GET3 Anion-transporting ATPase-like" evidence="4">
    <location>
        <begin position="8"/>
        <end position="257"/>
    </location>
</feature>
<evidence type="ECO:0000259" key="4">
    <source>
        <dbReference type="Pfam" id="PF02374"/>
    </source>
</evidence>
<evidence type="ECO:0000256" key="2">
    <source>
        <dbReference type="ARBA" id="ARBA00052296"/>
    </source>
</evidence>
<dbReference type="CDD" id="cd02035">
    <property type="entry name" value="ArsA"/>
    <property type="match status" value="2"/>
</dbReference>
<feature type="domain" description="ArsA/GET3 Anion-transporting ATPase-like" evidence="4">
    <location>
        <begin position="478"/>
        <end position="560"/>
    </location>
</feature>
<keyword evidence="6" id="KW-1185">Reference proteome</keyword>
<feature type="domain" description="ArsA/GET3 Anion-transporting ATPase-like" evidence="4">
    <location>
        <begin position="327"/>
        <end position="469"/>
    </location>
</feature>
<dbReference type="InterPro" id="IPR016300">
    <property type="entry name" value="ATPase_ArsA/GET3"/>
</dbReference>
<evidence type="ECO:0000313" key="5">
    <source>
        <dbReference type="EMBL" id="MEK8052843.1"/>
    </source>
</evidence>
<comment type="similarity">
    <text evidence="1">Belongs to the arsA ATPase family.</text>
</comment>
<name>A0ABU9CLZ3_9BURK</name>
<evidence type="ECO:0000313" key="6">
    <source>
        <dbReference type="Proteomes" id="UP001365405"/>
    </source>
</evidence>
<dbReference type="InterPro" id="IPR027417">
    <property type="entry name" value="P-loop_NTPase"/>
</dbReference>
<evidence type="ECO:0000256" key="1">
    <source>
        <dbReference type="ARBA" id="ARBA00011040"/>
    </source>
</evidence>
<dbReference type="NCBIfam" id="TIGR04291">
    <property type="entry name" value="arsen_driv_ArsA"/>
    <property type="match status" value="1"/>
</dbReference>
<organism evidence="5 6">
    <name type="scientific">Pseudaquabacterium inlustre</name>
    <dbReference type="NCBI Taxonomy" id="2984192"/>
    <lineage>
        <taxon>Bacteria</taxon>
        <taxon>Pseudomonadati</taxon>
        <taxon>Pseudomonadota</taxon>
        <taxon>Betaproteobacteria</taxon>
        <taxon>Burkholderiales</taxon>
        <taxon>Sphaerotilaceae</taxon>
        <taxon>Pseudaquabacterium</taxon>
    </lineage>
</organism>
<gene>
    <name evidence="5" type="primary">arsA</name>
    <name evidence="5" type="ORF">AACH10_21510</name>
</gene>
<evidence type="ECO:0000256" key="3">
    <source>
        <dbReference type="NCBIfam" id="TIGR04291"/>
    </source>
</evidence>
<dbReference type="NCBIfam" id="TIGR00345">
    <property type="entry name" value="GET3_arsA_TRC40"/>
    <property type="match status" value="1"/>
</dbReference>
<dbReference type="Pfam" id="PF02374">
    <property type="entry name" value="ArsA_ATPase"/>
    <property type="match status" value="3"/>
</dbReference>
<sequence>MALPRIDTRYAFFTGKGGVGKTSLACACALSLAEAGHRVLLVSTDPASNLDEVLETPLSTTPTAIRGVNGLFALNVDPEAAAAAYRERMVAPYRGILPAAAIRSMEEQFSGGCTVEIAAFDAFAELLAGRSHAQDVDRVVFDTAPTGHTLRLLTLPSAWNEFLSSNTTGNSCLGPLAGLEKNKAIYAAAVGSLKDPAMTSVVLVARPETAALREAERTRHELADLGVRHQVLALNGVFDAQGSADAVAQAMAQRHAQALAAMPAGLAGLARTAAGFIPRGLVGLASLRAFLHPDAGLPAAAVAPDTDTLPGGLTPLVREIEALGHGLVMTMGKGGVGKTTVAAAVAVALAQRGHRVVLSTTDPAAHVSWALGEAVANLSVERIDPALEIANYRREVLDKAGAGLDASARAMLEEDLRSPCTEEIAVFRAFARTVDMAAQAFVVLDTAPTGHTILLMDSAEAYHREVNRTQQGELPEAVRTLLPRLRDPAFTRVLIVTLAEATPVHEAERLQADLRRARIEPYAWVINQSLLASGTQDPVLLQRARCEAPYIRQVQQTLSTRCALLPWQLSAPIGVEALGRLVDGADAMGYRIDPTADGLHIHVTAPAGQQQALMEELGKCASGHCSCPSPQYQKLAAVEVQAGAAGVEVVLKARPGEVLVADDIAHCLAHTLREVSGA</sequence>
<dbReference type="SUPFAM" id="SSF52540">
    <property type="entry name" value="P-loop containing nucleoside triphosphate hydrolases"/>
    <property type="match status" value="2"/>
</dbReference>
<dbReference type="PANTHER" id="PTHR10803:SF3">
    <property type="entry name" value="ATPASE GET3"/>
    <property type="match status" value="1"/>
</dbReference>
<dbReference type="Gene3D" id="3.40.50.300">
    <property type="entry name" value="P-loop containing nucleotide triphosphate hydrolases"/>
    <property type="match status" value="2"/>
</dbReference>
<comment type="catalytic activity">
    <reaction evidence="2">
        <text>arsenite(in) + ATP + H2O = arsenite(out) + ADP + phosphate + H(+)</text>
        <dbReference type="Rhea" id="RHEA:11348"/>
        <dbReference type="ChEBI" id="CHEBI:15377"/>
        <dbReference type="ChEBI" id="CHEBI:15378"/>
        <dbReference type="ChEBI" id="CHEBI:29242"/>
        <dbReference type="ChEBI" id="CHEBI:30616"/>
        <dbReference type="ChEBI" id="CHEBI:43474"/>
        <dbReference type="ChEBI" id="CHEBI:456216"/>
        <dbReference type="EC" id="7.3.2.7"/>
    </reaction>
</comment>
<comment type="caution">
    <text evidence="5">The sequence shown here is derived from an EMBL/GenBank/DDBJ whole genome shotgun (WGS) entry which is preliminary data.</text>
</comment>
<dbReference type="InterPro" id="IPR027541">
    <property type="entry name" value="Ars_ATPase"/>
</dbReference>
<dbReference type="InterPro" id="IPR025723">
    <property type="entry name" value="ArsA/GET3_ATPase-like"/>
</dbReference>
<protein>
    <recommendedName>
        <fullName evidence="3">Arsenical pump-driving ATPase</fullName>
        <ecNumber evidence="3">7.3.2.7</ecNumber>
    </recommendedName>
</protein>
<proteinExistence type="inferred from homology"/>
<dbReference type="Proteomes" id="UP001365405">
    <property type="component" value="Unassembled WGS sequence"/>
</dbReference>
<reference evidence="5 6" key="1">
    <citation type="submission" date="2024-04" db="EMBL/GenBank/DDBJ databases">
        <title>Novel species of the genus Ideonella isolated from streams.</title>
        <authorList>
            <person name="Lu H."/>
        </authorList>
    </citation>
    <scope>NUCLEOTIDE SEQUENCE [LARGE SCALE GENOMIC DNA]</scope>
    <source>
        <strain evidence="5 6">DXS22W</strain>
    </source>
</reference>
<dbReference type="PANTHER" id="PTHR10803">
    <property type="entry name" value="ARSENICAL PUMP-DRIVING ATPASE ARSENITE-TRANSLOCATING ATPASE"/>
    <property type="match status" value="1"/>
</dbReference>